<dbReference type="RefSeq" id="WP_107866449.1">
    <property type="nucleotide sequence ID" value="NZ_QAON01000014.1"/>
</dbReference>
<organism evidence="3 4">
    <name type="scientific">Agitococcus lubricus</name>
    <dbReference type="NCBI Taxonomy" id="1077255"/>
    <lineage>
        <taxon>Bacteria</taxon>
        <taxon>Pseudomonadati</taxon>
        <taxon>Pseudomonadota</taxon>
        <taxon>Gammaproteobacteria</taxon>
        <taxon>Moraxellales</taxon>
        <taxon>Moraxellaceae</taxon>
        <taxon>Agitococcus</taxon>
    </lineage>
</organism>
<reference evidence="3 4" key="1">
    <citation type="submission" date="2018-04" db="EMBL/GenBank/DDBJ databases">
        <title>Genomic Encyclopedia of Archaeal and Bacterial Type Strains, Phase II (KMG-II): from individual species to whole genera.</title>
        <authorList>
            <person name="Goeker M."/>
        </authorList>
    </citation>
    <scope>NUCLEOTIDE SEQUENCE [LARGE SCALE GENOMIC DNA]</scope>
    <source>
        <strain evidence="3 4">DSM 5822</strain>
    </source>
</reference>
<feature type="region of interest" description="Disordered" evidence="1">
    <location>
        <begin position="496"/>
        <end position="518"/>
    </location>
</feature>
<evidence type="ECO:0000256" key="2">
    <source>
        <dbReference type="SAM" id="SignalP"/>
    </source>
</evidence>
<gene>
    <name evidence="3" type="ORF">C8N29_1143</name>
</gene>
<feature type="signal peptide" evidence="2">
    <location>
        <begin position="1"/>
        <end position="26"/>
    </location>
</feature>
<sequence length="1153" mass="127881">MAHSQHAFSKRIVAKLLPLSLAISLAACNSNDAETPQSLAQTLSQKSPLSKEPMIAANTVIPVPHYAKMGPLKGAEVYLYDPMDIETLLAQGTTNDDGSFNLQLLQALPEFRPLIIEVRGGTDLDPDDNPTTKDDAKPNKGALHAIVFANDLLKGTSINVTPVTEIIYQKMFSMIGLLSPFSLREKIDDMSSQLLAEDINGNVVTDYEDILAFNPSDTTMHSKLVVGFDKYHLPLTKGKSFIDSLHDGDSDSLTYIGELLGASAPNIELPETNVASNVKLNIYLNGYGTLKGGLFKKGQWRNTDGSYDIAVPRSLKEEYALTVTPDEGRRIVSWVGCSQISTDKTTCLIRPDQSKSVYAVLESKAIFKDEVKAYKALSPDSDVVISDDNGVITITTRDTNIAELLRSLEAGYILSLPYLPHPLVNVNDILSLTTTSQGTEINFAFSDKEVTDVLSQASFYLTTEYKPALTLDDIISVSMLTDKTVLRDPKVSVQNENFSTSPLQSNPSTGAIPKYQDKSGGNHLTKQAWELVVHKDKCVLYADATPPNTRPTLPDDPKDDTVWTSALRAAEGECDNKRLVYKAYKAYARDFNVAANQSSAQQVAKTIDFANMRFMQHMDAKVLANTPLYLISGNKKQGETYRTAAAWTWAKDIGPVLKVRKNVFLTHRLDGRSGFEFISFDDTHRPQGDLYTVADFSCATKAKCSFKEARLPNMPVSRQTTDNPWYFGPNDPLPSPFKQAVTPNINLLGSDGLSIDMPFKRFPWLSVGVNAKLGFGMAVDYYFDFSLFDARAAFKLIPEVAVEPRLEVNVKAGKNSSEWTKRGTEKPKLEYTLITINAGTTILGPVATILRPEITLSAGIEFGGEAKIFAAYTRGMKAKLGVDAFYDQDLVCSWRTGCKTTVSKRLDFPRSFETYKSQFEFGITAASLYVEPYLELRMQGSVTGVGNNLANVALRGFLNASAGFEAGVAVEKKNLPTIQLQTDLVRIYDEYQIRAVQNYIFEQRASKCYDLLNEEEKTSCLLPVRNELPKFKTGREAVRELDRMGLKLENLNPKKLDELKQYMHQLYDQRFGADWVTRSVQGQLEGVTEITCQSALKLGLDAGIRATAGINTKNIKYVGSWIGEEMTLTLFEQRWPIKLPIIEEWNSKLVLCE</sequence>
<feature type="compositionally biased region" description="Polar residues" evidence="1">
    <location>
        <begin position="496"/>
        <end position="509"/>
    </location>
</feature>
<evidence type="ECO:0000313" key="3">
    <source>
        <dbReference type="EMBL" id="PTQ88145.1"/>
    </source>
</evidence>
<keyword evidence="2" id="KW-0732">Signal</keyword>
<dbReference type="Proteomes" id="UP000244223">
    <property type="component" value="Unassembled WGS sequence"/>
</dbReference>
<feature type="chain" id="PRO_5030638164" description="Lipoprotein" evidence="2">
    <location>
        <begin position="27"/>
        <end position="1153"/>
    </location>
</feature>
<name>A0A2T5IW74_9GAMM</name>
<dbReference type="EMBL" id="QAON01000014">
    <property type="protein sequence ID" value="PTQ88145.1"/>
    <property type="molecule type" value="Genomic_DNA"/>
</dbReference>
<proteinExistence type="predicted"/>
<accession>A0A2T5IW74</accession>
<comment type="caution">
    <text evidence="3">The sequence shown here is derived from an EMBL/GenBank/DDBJ whole genome shotgun (WGS) entry which is preliminary data.</text>
</comment>
<evidence type="ECO:0000313" key="4">
    <source>
        <dbReference type="Proteomes" id="UP000244223"/>
    </source>
</evidence>
<evidence type="ECO:0008006" key="5">
    <source>
        <dbReference type="Google" id="ProtNLM"/>
    </source>
</evidence>
<evidence type="ECO:0000256" key="1">
    <source>
        <dbReference type="SAM" id="MobiDB-lite"/>
    </source>
</evidence>
<dbReference type="AlphaFoldDB" id="A0A2T5IW74"/>
<keyword evidence="4" id="KW-1185">Reference proteome</keyword>
<protein>
    <recommendedName>
        <fullName evidence="5">Lipoprotein</fullName>
    </recommendedName>
</protein>